<name>A0A2I8VMG1_9EURY</name>
<evidence type="ECO:0000313" key="3">
    <source>
        <dbReference type="EMBL" id="AUV83116.1"/>
    </source>
</evidence>
<dbReference type="GeneID" id="35593805"/>
<proteinExistence type="predicted"/>
<dbReference type="KEGG" id="srub:C2R22_16895"/>
<organism evidence="3 4">
    <name type="scientific">Salinigranum rubrum</name>
    <dbReference type="NCBI Taxonomy" id="755307"/>
    <lineage>
        <taxon>Archaea</taxon>
        <taxon>Methanobacteriati</taxon>
        <taxon>Methanobacteriota</taxon>
        <taxon>Stenosarchaea group</taxon>
        <taxon>Halobacteria</taxon>
        <taxon>Halobacteriales</taxon>
        <taxon>Haloferacaceae</taxon>
        <taxon>Salinigranum</taxon>
    </lineage>
</organism>
<dbReference type="RefSeq" id="WP_103426805.1">
    <property type="nucleotide sequence ID" value="NZ_CP026309.1"/>
</dbReference>
<reference evidence="3 4" key="1">
    <citation type="submission" date="2018-01" db="EMBL/GenBank/DDBJ databases">
        <title>Complete genome sequence of Salinigranum rubrum GX10T, an extremely halophilic archaeon isolated from a marine solar saltern.</title>
        <authorList>
            <person name="Han S."/>
        </authorList>
    </citation>
    <scope>NUCLEOTIDE SEQUENCE [LARGE SCALE GENOMIC DNA]</scope>
    <source>
        <strain evidence="3 4">GX10</strain>
    </source>
</reference>
<dbReference type="OrthoDB" id="380011at2157"/>
<feature type="transmembrane region" description="Helical" evidence="1">
    <location>
        <begin position="62"/>
        <end position="80"/>
    </location>
</feature>
<evidence type="ECO:0000256" key="1">
    <source>
        <dbReference type="SAM" id="Phobius"/>
    </source>
</evidence>
<dbReference type="Pfam" id="PF03779">
    <property type="entry name" value="SPW"/>
    <property type="match status" value="1"/>
</dbReference>
<keyword evidence="1" id="KW-0812">Transmembrane</keyword>
<accession>A0A2I8VMG1</accession>
<keyword evidence="4" id="KW-1185">Reference proteome</keyword>
<feature type="domain" description="SPW repeat-containing integral membrane" evidence="2">
    <location>
        <begin position="9"/>
        <end position="99"/>
    </location>
</feature>
<evidence type="ECO:0000313" key="4">
    <source>
        <dbReference type="Proteomes" id="UP000236584"/>
    </source>
</evidence>
<dbReference type="InterPro" id="IPR005530">
    <property type="entry name" value="SPW"/>
</dbReference>
<feature type="transmembrane region" description="Helical" evidence="1">
    <location>
        <begin position="37"/>
        <end position="55"/>
    </location>
</feature>
<gene>
    <name evidence="3" type="ORF">C2R22_16895</name>
</gene>
<dbReference type="EMBL" id="CP026309">
    <property type="protein sequence ID" value="AUV83116.1"/>
    <property type="molecule type" value="Genomic_DNA"/>
</dbReference>
<dbReference type="Proteomes" id="UP000236584">
    <property type="component" value="Chromosome"/>
</dbReference>
<feature type="transmembrane region" description="Helical" evidence="1">
    <location>
        <begin position="12"/>
        <end position="31"/>
    </location>
</feature>
<keyword evidence="1" id="KW-1133">Transmembrane helix</keyword>
<keyword evidence="1" id="KW-0472">Membrane</keyword>
<evidence type="ECO:0000259" key="2">
    <source>
        <dbReference type="Pfam" id="PF03779"/>
    </source>
</evidence>
<dbReference type="AlphaFoldDB" id="A0A2I8VMG1"/>
<sequence>MLDTLRNAWAQVLSMFLGFWLMAAPAVLAYGPPAADVHRILGPIAAAFSLMAIWGHMRPLRWTNVLFGGALVVVPFVLGFPTVATANSVSVGLIVAGLAFVRGTVTEEYGGGWSSLWTGDIAGGRDAWLDRSR</sequence>
<protein>
    <recommendedName>
        <fullName evidence="2">SPW repeat-containing integral membrane domain-containing protein</fullName>
    </recommendedName>
</protein>